<proteinExistence type="predicted"/>
<feature type="domain" description="Glycosyltransferase 2-like" evidence="1">
    <location>
        <begin position="7"/>
        <end position="116"/>
    </location>
</feature>
<dbReference type="PANTHER" id="PTHR22916:SF3">
    <property type="entry name" value="UDP-GLCNAC:BETAGAL BETA-1,3-N-ACETYLGLUCOSAMINYLTRANSFERASE-LIKE PROTEIN 1"/>
    <property type="match status" value="1"/>
</dbReference>
<protein>
    <submittedName>
        <fullName evidence="2">Putative glycosyl transferase</fullName>
    </submittedName>
</protein>
<reference evidence="2 3" key="1">
    <citation type="submission" date="2017-06" db="EMBL/GenBank/DDBJ databases">
        <title>Genome sequencing of cyanobaciteial culture collection at National Institute for Environmental Studies (NIES).</title>
        <authorList>
            <person name="Hirose Y."/>
            <person name="Shimura Y."/>
            <person name="Fujisawa T."/>
            <person name="Nakamura Y."/>
            <person name="Kawachi M."/>
        </authorList>
    </citation>
    <scope>NUCLEOTIDE SEQUENCE [LARGE SCALE GENOMIC DNA]</scope>
    <source>
        <strain evidence="2 3">NIES-37</strain>
    </source>
</reference>
<organism evidence="2 3">
    <name type="scientific">Tolypothrix tenuis PCC 7101</name>
    <dbReference type="NCBI Taxonomy" id="231146"/>
    <lineage>
        <taxon>Bacteria</taxon>
        <taxon>Bacillati</taxon>
        <taxon>Cyanobacteriota</taxon>
        <taxon>Cyanophyceae</taxon>
        <taxon>Nostocales</taxon>
        <taxon>Tolypothrichaceae</taxon>
        <taxon>Tolypothrix</taxon>
    </lineage>
</organism>
<dbReference type="SUPFAM" id="SSF53448">
    <property type="entry name" value="Nucleotide-diphospho-sugar transferases"/>
    <property type="match status" value="1"/>
</dbReference>
<dbReference type="CDD" id="cd00761">
    <property type="entry name" value="Glyco_tranf_GTA_type"/>
    <property type="match status" value="1"/>
</dbReference>
<dbReference type="InterPro" id="IPR001173">
    <property type="entry name" value="Glyco_trans_2-like"/>
</dbReference>
<gene>
    <name evidence="2" type="ORF">NIES37_58620</name>
</gene>
<dbReference type="Pfam" id="PF00535">
    <property type="entry name" value="Glycos_transf_2"/>
    <property type="match status" value="1"/>
</dbReference>
<name>A0A1Z4N814_9CYAN</name>
<dbReference type="RefSeq" id="WP_096581676.1">
    <property type="nucleotide sequence ID" value="NZ_CAWNJS010000001.1"/>
</dbReference>
<dbReference type="KEGG" id="ttq:NIES37_58620"/>
<dbReference type="AlphaFoldDB" id="A0A1Z4N814"/>
<evidence type="ECO:0000313" key="3">
    <source>
        <dbReference type="Proteomes" id="UP000218785"/>
    </source>
</evidence>
<sequence>MPDSLVSILIPCYNAEDWIAETLESILAQTWTQKEIIVVDDSSSDKSLEIAKSFTSPLIKIISQEKRGASAARNRAFQEAQGDYIQYLDADDLLAPDKIELQMQVLLREENTNYIVAGEWARFYSLPTEANFIAEPVWNDLSPLDWLICSWTGGGMMPLHAWLTPRAIAEAAGSWNDSLSLNDDGEYFFRVVLASKGVKFCSGAKSYYRSGISGSLSSKTSRDAFKSAFQSIQLCSNYLLALENSSRVRNACATAFQGFIYAAYPDVPDLVRDAEAKVNSLGGCNLICGGGLLFQLFANTLGWKLAKRIHRIAHHQKNTL</sequence>
<dbReference type="Gene3D" id="3.90.550.10">
    <property type="entry name" value="Spore Coat Polysaccharide Biosynthesis Protein SpsA, Chain A"/>
    <property type="match status" value="1"/>
</dbReference>
<evidence type="ECO:0000259" key="1">
    <source>
        <dbReference type="Pfam" id="PF00535"/>
    </source>
</evidence>
<keyword evidence="3" id="KW-1185">Reference proteome</keyword>
<accession>A0A1Z4N814</accession>
<keyword evidence="2" id="KW-0808">Transferase</keyword>
<dbReference type="InterPro" id="IPR029044">
    <property type="entry name" value="Nucleotide-diphossugar_trans"/>
</dbReference>
<dbReference type="EMBL" id="AP018248">
    <property type="protein sequence ID" value="BAZ01855.1"/>
    <property type="molecule type" value="Genomic_DNA"/>
</dbReference>
<evidence type="ECO:0000313" key="2">
    <source>
        <dbReference type="EMBL" id="BAZ01855.1"/>
    </source>
</evidence>
<dbReference type="PANTHER" id="PTHR22916">
    <property type="entry name" value="GLYCOSYLTRANSFERASE"/>
    <property type="match status" value="1"/>
</dbReference>
<dbReference type="Proteomes" id="UP000218785">
    <property type="component" value="Chromosome"/>
</dbReference>
<dbReference type="GO" id="GO:0016758">
    <property type="term" value="F:hexosyltransferase activity"/>
    <property type="evidence" value="ECO:0007669"/>
    <property type="project" value="UniProtKB-ARBA"/>
</dbReference>